<reference evidence="1 2" key="1">
    <citation type="submission" date="2013-06" db="EMBL/GenBank/DDBJ databases">
        <authorList>
            <person name="Weinstock G."/>
            <person name="Sodergren E."/>
            <person name="Lobos E.A."/>
            <person name="Fulton L."/>
            <person name="Fulton R."/>
            <person name="Courtney L."/>
            <person name="Fronick C."/>
            <person name="O'Laughlin M."/>
            <person name="Godfrey J."/>
            <person name="Wilson R.M."/>
            <person name="Miner T."/>
            <person name="Farmer C."/>
            <person name="Delehaunty K."/>
            <person name="Cordes M."/>
            <person name="Minx P."/>
            <person name="Tomlinson C."/>
            <person name="Chen J."/>
            <person name="Wollam A."/>
            <person name="Pepin K.H."/>
            <person name="Bhonagiri V."/>
            <person name="Zhang X."/>
            <person name="Warren W."/>
            <person name="Mitreva M."/>
            <person name="Mardis E.R."/>
            <person name="Wilson R.K."/>
        </authorList>
    </citation>
    <scope>NUCLEOTIDE SEQUENCE [LARGE SCALE GENOMIC DNA]</scope>
    <source>
        <strain evidence="1 2">ATCC 29426</strain>
    </source>
</reference>
<keyword evidence="2" id="KW-1185">Reference proteome</keyword>
<proteinExistence type="predicted"/>
<name>A0ABN0NND4_9BACT</name>
<accession>A0ABN0NND4</accession>
<dbReference type="EMBL" id="AWUY01000351">
    <property type="protein sequence ID" value="ERJ70881.1"/>
    <property type="molecule type" value="Genomic_DNA"/>
</dbReference>
<comment type="caution">
    <text evidence="1">The sequence shown here is derived from an EMBL/GenBank/DDBJ whole genome shotgun (WGS) entry which is preliminary data.</text>
</comment>
<gene>
    <name evidence="1" type="ORF">HMPREF0653_02760</name>
</gene>
<protein>
    <submittedName>
        <fullName evidence="1">Uncharacterized protein</fullName>
    </submittedName>
</protein>
<sequence>TNKEIVCGNKVILHLLVESAIYLDKNLHVKKNKVIFAVLIKLIKK</sequence>
<evidence type="ECO:0000313" key="1">
    <source>
        <dbReference type="EMBL" id="ERJ70881.1"/>
    </source>
</evidence>
<dbReference type="Proteomes" id="UP000016660">
    <property type="component" value="Unassembled WGS sequence"/>
</dbReference>
<evidence type="ECO:0000313" key="2">
    <source>
        <dbReference type="Proteomes" id="UP000016660"/>
    </source>
</evidence>
<feature type="non-terminal residue" evidence="1">
    <location>
        <position position="1"/>
    </location>
</feature>
<organism evidence="1 2">
    <name type="scientific">Prevotella disiens JCM 6334 = ATCC 29426</name>
    <dbReference type="NCBI Taxonomy" id="1235811"/>
    <lineage>
        <taxon>Bacteria</taxon>
        <taxon>Pseudomonadati</taxon>
        <taxon>Bacteroidota</taxon>
        <taxon>Bacteroidia</taxon>
        <taxon>Bacteroidales</taxon>
        <taxon>Prevotellaceae</taxon>
        <taxon>Prevotella</taxon>
    </lineage>
</organism>